<dbReference type="InterPro" id="IPR046357">
    <property type="entry name" value="PPIase_dom_sf"/>
</dbReference>
<dbReference type="InterPro" id="IPR001179">
    <property type="entry name" value="PPIase_FKBP_dom"/>
</dbReference>
<dbReference type="Gene3D" id="3.10.50.40">
    <property type="match status" value="1"/>
</dbReference>
<reference evidence="9" key="1">
    <citation type="submission" date="2019-01" db="EMBL/GenBank/DDBJ databases">
        <title>Cytophagaceae bacterium strain CAR-16.</title>
        <authorList>
            <person name="Chen W.-M."/>
        </authorList>
    </citation>
    <scope>NUCLEOTIDE SEQUENCE [LARGE SCALE GENOMIC DNA]</scope>
    <source>
        <strain evidence="9">WWJ-16</strain>
    </source>
</reference>
<dbReference type="RefSeq" id="WP_129460732.1">
    <property type="nucleotide sequence ID" value="NZ_SBKN01000002.1"/>
</dbReference>
<dbReference type="EC" id="5.2.1.8" evidence="2 5"/>
<protein>
    <recommendedName>
        <fullName evidence="2 5">peptidylprolyl isomerase</fullName>
        <ecNumber evidence="2 5">5.2.1.8</ecNumber>
    </recommendedName>
</protein>
<dbReference type="PROSITE" id="PS50059">
    <property type="entry name" value="FKBP_PPIASE"/>
    <property type="match status" value="1"/>
</dbReference>
<dbReference type="AlphaFoldDB" id="A0A4Q1K9K5"/>
<dbReference type="PROSITE" id="PS50072">
    <property type="entry name" value="CSA_PPIASE_2"/>
    <property type="match status" value="1"/>
</dbReference>
<evidence type="ECO:0000256" key="3">
    <source>
        <dbReference type="ARBA" id="ARBA00023110"/>
    </source>
</evidence>
<keyword evidence="4 5" id="KW-0413">Isomerase</keyword>
<dbReference type="OrthoDB" id="9807797at2"/>
<evidence type="ECO:0000256" key="5">
    <source>
        <dbReference type="PROSITE-ProRule" id="PRU00277"/>
    </source>
</evidence>
<dbReference type="InterPro" id="IPR044666">
    <property type="entry name" value="Cyclophilin_A-like"/>
</dbReference>
<evidence type="ECO:0000259" key="6">
    <source>
        <dbReference type="PROSITE" id="PS50059"/>
    </source>
</evidence>
<dbReference type="PROSITE" id="PS51257">
    <property type="entry name" value="PROKAR_LIPOPROTEIN"/>
    <property type="match status" value="1"/>
</dbReference>
<evidence type="ECO:0000256" key="4">
    <source>
        <dbReference type="ARBA" id="ARBA00023235"/>
    </source>
</evidence>
<dbReference type="Proteomes" id="UP000289857">
    <property type="component" value="Unassembled WGS sequence"/>
</dbReference>
<dbReference type="Gene3D" id="2.40.100.10">
    <property type="entry name" value="Cyclophilin-like"/>
    <property type="match status" value="1"/>
</dbReference>
<evidence type="ECO:0000256" key="2">
    <source>
        <dbReference type="ARBA" id="ARBA00013194"/>
    </source>
</evidence>
<dbReference type="EMBL" id="SBKN01000002">
    <property type="protein sequence ID" value="RXR23249.1"/>
    <property type="molecule type" value="Genomic_DNA"/>
</dbReference>
<dbReference type="PRINTS" id="PR00153">
    <property type="entry name" value="CSAPPISMRASE"/>
</dbReference>
<feature type="domain" description="PPIase cyclophilin-type" evidence="7">
    <location>
        <begin position="39"/>
        <end position="178"/>
    </location>
</feature>
<accession>A0A4Q1K9K5</accession>
<dbReference type="GO" id="GO:0003755">
    <property type="term" value="F:peptidyl-prolyl cis-trans isomerase activity"/>
    <property type="evidence" value="ECO:0007669"/>
    <property type="project" value="UniProtKB-KW"/>
</dbReference>
<dbReference type="SUPFAM" id="SSF50891">
    <property type="entry name" value="Cyclophilin-like"/>
    <property type="match status" value="1"/>
</dbReference>
<feature type="domain" description="PPIase FKBP-type" evidence="6">
    <location>
        <begin position="266"/>
        <end position="371"/>
    </location>
</feature>
<proteinExistence type="predicted"/>
<gene>
    <name evidence="8" type="ORF">EQG61_04575</name>
</gene>
<dbReference type="Pfam" id="PF00160">
    <property type="entry name" value="Pro_isomerase"/>
    <property type="match status" value="1"/>
</dbReference>
<evidence type="ECO:0000313" key="9">
    <source>
        <dbReference type="Proteomes" id="UP000289857"/>
    </source>
</evidence>
<keyword evidence="9" id="KW-1185">Reference proteome</keyword>
<name>A0A4Q1K9K5_9FLAO</name>
<keyword evidence="3 5" id="KW-0697">Rotamase</keyword>
<sequence>MKKITFFFAILASLVLQSCKDDHADLKDGLYAEFETDKGSILVALEYKKSPITVANFITLAEGTNPFVREDLKDKTIFDGTRWHRVISKSNGDADDFVIQGGDPTGTGSGDMGYKFKDEFSDLRFDQEGKLAMANSGPGTNSSQFFITLAPTPNLDQRHTIFGYVIGDGMEVAHAIKQYDQVISVTIIRKGEEAKKFDAVKVFSDYFKAESEHQAKQAKIDAANLSKYQAEKQAYYASLKAKATLTKSGLAYYITEKGKGGQPNLGDPIAVHYAGFFENGKLFDTSEKAIAQRFGIYKADREQMGGYNALPLKHGEKEGMIPGFAEGMNLLQYGDKAIIFIPSKLGYGENGMGSDIPPNTDLIFELEIRKP</sequence>
<dbReference type="PANTHER" id="PTHR45625:SF4">
    <property type="entry name" value="PEPTIDYLPROLYL ISOMERASE DOMAIN AND WD REPEAT-CONTAINING PROTEIN 1"/>
    <property type="match status" value="1"/>
</dbReference>
<dbReference type="InterPro" id="IPR029000">
    <property type="entry name" value="Cyclophilin-like_dom_sf"/>
</dbReference>
<evidence type="ECO:0000259" key="7">
    <source>
        <dbReference type="PROSITE" id="PS50072"/>
    </source>
</evidence>
<evidence type="ECO:0000313" key="8">
    <source>
        <dbReference type="EMBL" id="RXR23249.1"/>
    </source>
</evidence>
<comment type="caution">
    <text evidence="8">The sequence shown here is derived from an EMBL/GenBank/DDBJ whole genome shotgun (WGS) entry which is preliminary data.</text>
</comment>
<dbReference type="PANTHER" id="PTHR45625">
    <property type="entry name" value="PEPTIDYL-PROLYL CIS-TRANS ISOMERASE-RELATED"/>
    <property type="match status" value="1"/>
</dbReference>
<dbReference type="Pfam" id="PF00254">
    <property type="entry name" value="FKBP_C"/>
    <property type="match status" value="1"/>
</dbReference>
<dbReference type="CDD" id="cd00317">
    <property type="entry name" value="cyclophilin"/>
    <property type="match status" value="1"/>
</dbReference>
<dbReference type="SUPFAM" id="SSF54534">
    <property type="entry name" value="FKBP-like"/>
    <property type="match status" value="1"/>
</dbReference>
<dbReference type="InterPro" id="IPR002130">
    <property type="entry name" value="Cyclophilin-type_PPIase_dom"/>
</dbReference>
<comment type="catalytic activity">
    <reaction evidence="1 5">
        <text>[protein]-peptidylproline (omega=180) = [protein]-peptidylproline (omega=0)</text>
        <dbReference type="Rhea" id="RHEA:16237"/>
        <dbReference type="Rhea" id="RHEA-COMP:10747"/>
        <dbReference type="Rhea" id="RHEA-COMP:10748"/>
        <dbReference type="ChEBI" id="CHEBI:83833"/>
        <dbReference type="ChEBI" id="CHEBI:83834"/>
        <dbReference type="EC" id="5.2.1.8"/>
    </reaction>
</comment>
<organism evidence="8 9">
    <name type="scientific">Flavobacterium stagni</name>
    <dbReference type="NCBI Taxonomy" id="2506421"/>
    <lineage>
        <taxon>Bacteria</taxon>
        <taxon>Pseudomonadati</taxon>
        <taxon>Bacteroidota</taxon>
        <taxon>Flavobacteriia</taxon>
        <taxon>Flavobacteriales</taxon>
        <taxon>Flavobacteriaceae</taxon>
        <taxon>Flavobacterium</taxon>
    </lineage>
</organism>
<evidence type="ECO:0000256" key="1">
    <source>
        <dbReference type="ARBA" id="ARBA00000971"/>
    </source>
</evidence>